<dbReference type="GO" id="GO:0003723">
    <property type="term" value="F:RNA binding"/>
    <property type="evidence" value="ECO:0007669"/>
    <property type="project" value="TreeGrafter"/>
</dbReference>
<dbReference type="GO" id="GO:0016887">
    <property type="term" value="F:ATP hydrolysis activity"/>
    <property type="evidence" value="ECO:0007669"/>
    <property type="project" value="InterPro"/>
</dbReference>
<keyword evidence="4" id="KW-1185">Reference proteome</keyword>
<organism evidence="3 4">
    <name type="scientific">Sphaerobolus stellatus (strain SS14)</name>
    <dbReference type="NCBI Taxonomy" id="990650"/>
    <lineage>
        <taxon>Eukaryota</taxon>
        <taxon>Fungi</taxon>
        <taxon>Dikarya</taxon>
        <taxon>Basidiomycota</taxon>
        <taxon>Agaricomycotina</taxon>
        <taxon>Agaricomycetes</taxon>
        <taxon>Phallomycetidae</taxon>
        <taxon>Geastrales</taxon>
        <taxon>Sphaerobolaceae</taxon>
        <taxon>Sphaerobolus</taxon>
    </lineage>
</organism>
<dbReference type="InterPro" id="IPR003960">
    <property type="entry name" value="ATPase_AAA_CS"/>
</dbReference>
<comment type="similarity">
    <text evidence="1">Belongs to the AAA ATPase family.</text>
</comment>
<dbReference type="InterPro" id="IPR003959">
    <property type="entry name" value="ATPase_AAA_core"/>
</dbReference>
<dbReference type="InterPro" id="IPR027417">
    <property type="entry name" value="P-loop_NTPase"/>
</dbReference>
<proteinExistence type="inferred from homology"/>
<dbReference type="SUPFAM" id="SSF52540">
    <property type="entry name" value="P-loop containing nucleoside triphosphate hydrolases"/>
    <property type="match status" value="1"/>
</dbReference>
<sequence>MTLAKETKTLFDDFFPSQFSQGNSHAEFAISQKIKDLYPQHQHIILLSEINYFLSGYLKSEGITLKSTEKHSVHDYSHDEGVKKKTEIGLLEFAWNNTDFMLHRFSWPNELGGSILYVLVFKGQGNTEAEQLKIGEELLRTIYQWGDKNADEEIFVFVDGTWTKDVKLKEATQTAKWENLVLEEEFISNLKRDTETFFSGQDIYSSLEIPWKRGILLLGPPGNGKTESIKVLLKENRRACLYVRSFTSRGGSEYGIRAIFEFARRRAPCILVLEDLDSMVTPSLRAFFLNELDGLEKNEGILTIATSNHPEKIDDAILNRPSRFDVKYMYALPTQELRKTYIEKWNEKIKISSGINLSEILVAEMAEKTEGFSFAFMKEL</sequence>
<dbReference type="SMART" id="SM00382">
    <property type="entry name" value="AAA"/>
    <property type="match status" value="1"/>
</dbReference>
<keyword evidence="1" id="KW-0547">Nucleotide-binding</keyword>
<reference evidence="3 4" key="1">
    <citation type="submission" date="2014-06" db="EMBL/GenBank/DDBJ databases">
        <title>Evolutionary Origins and Diversification of the Mycorrhizal Mutualists.</title>
        <authorList>
            <consortium name="DOE Joint Genome Institute"/>
            <consortium name="Mycorrhizal Genomics Consortium"/>
            <person name="Kohler A."/>
            <person name="Kuo A."/>
            <person name="Nagy L.G."/>
            <person name="Floudas D."/>
            <person name="Copeland A."/>
            <person name="Barry K.W."/>
            <person name="Cichocki N."/>
            <person name="Veneault-Fourrey C."/>
            <person name="LaButti K."/>
            <person name="Lindquist E.A."/>
            <person name="Lipzen A."/>
            <person name="Lundell T."/>
            <person name="Morin E."/>
            <person name="Murat C."/>
            <person name="Riley R."/>
            <person name="Ohm R."/>
            <person name="Sun H."/>
            <person name="Tunlid A."/>
            <person name="Henrissat B."/>
            <person name="Grigoriev I.V."/>
            <person name="Hibbett D.S."/>
            <person name="Martin F."/>
        </authorList>
    </citation>
    <scope>NUCLEOTIDE SEQUENCE [LARGE SCALE GENOMIC DNA]</scope>
    <source>
        <strain evidence="3 4">SS14</strain>
    </source>
</reference>
<dbReference type="HOGENOM" id="CLU_025506_1_1_1"/>
<dbReference type="OrthoDB" id="2115716at2759"/>
<dbReference type="InterPro" id="IPR050168">
    <property type="entry name" value="AAA_ATPase_domain"/>
</dbReference>
<dbReference type="GO" id="GO:0042254">
    <property type="term" value="P:ribosome biogenesis"/>
    <property type="evidence" value="ECO:0007669"/>
    <property type="project" value="TreeGrafter"/>
</dbReference>
<dbReference type="GO" id="GO:0005634">
    <property type="term" value="C:nucleus"/>
    <property type="evidence" value="ECO:0007669"/>
    <property type="project" value="TreeGrafter"/>
</dbReference>
<feature type="domain" description="AAA+ ATPase" evidence="2">
    <location>
        <begin position="211"/>
        <end position="334"/>
    </location>
</feature>
<accession>A0A0C9UQU9</accession>
<dbReference type="Proteomes" id="UP000054279">
    <property type="component" value="Unassembled WGS sequence"/>
</dbReference>
<dbReference type="Pfam" id="PF00004">
    <property type="entry name" value="AAA"/>
    <property type="match status" value="1"/>
</dbReference>
<dbReference type="CDD" id="cd19481">
    <property type="entry name" value="RecA-like_protease"/>
    <property type="match status" value="1"/>
</dbReference>
<evidence type="ECO:0000256" key="1">
    <source>
        <dbReference type="RuleBase" id="RU003651"/>
    </source>
</evidence>
<keyword evidence="1" id="KW-0067">ATP-binding</keyword>
<dbReference type="PROSITE" id="PS00674">
    <property type="entry name" value="AAA"/>
    <property type="match status" value="1"/>
</dbReference>
<evidence type="ECO:0000313" key="3">
    <source>
        <dbReference type="EMBL" id="KIJ31462.1"/>
    </source>
</evidence>
<dbReference type="PANTHER" id="PTHR23077:SF132">
    <property type="entry name" value="ATP-DEPENDENT ZN PROTEASE"/>
    <property type="match status" value="1"/>
</dbReference>
<dbReference type="InterPro" id="IPR003593">
    <property type="entry name" value="AAA+_ATPase"/>
</dbReference>
<gene>
    <name evidence="3" type="ORF">M422DRAFT_185921</name>
</gene>
<dbReference type="PANTHER" id="PTHR23077">
    <property type="entry name" value="AAA-FAMILY ATPASE"/>
    <property type="match status" value="1"/>
</dbReference>
<evidence type="ECO:0000313" key="4">
    <source>
        <dbReference type="Proteomes" id="UP000054279"/>
    </source>
</evidence>
<evidence type="ECO:0000259" key="2">
    <source>
        <dbReference type="SMART" id="SM00382"/>
    </source>
</evidence>
<dbReference type="EMBL" id="KN837242">
    <property type="protein sequence ID" value="KIJ31462.1"/>
    <property type="molecule type" value="Genomic_DNA"/>
</dbReference>
<protein>
    <recommendedName>
        <fullName evidence="2">AAA+ ATPase domain-containing protein</fullName>
    </recommendedName>
</protein>
<dbReference type="AlphaFoldDB" id="A0A0C9UQU9"/>
<name>A0A0C9UQU9_SPHS4</name>
<dbReference type="GO" id="GO:0005524">
    <property type="term" value="F:ATP binding"/>
    <property type="evidence" value="ECO:0007669"/>
    <property type="project" value="UniProtKB-KW"/>
</dbReference>
<dbReference type="GO" id="GO:1990275">
    <property type="term" value="F:preribosome binding"/>
    <property type="evidence" value="ECO:0007669"/>
    <property type="project" value="TreeGrafter"/>
</dbReference>
<dbReference type="Gene3D" id="3.40.50.300">
    <property type="entry name" value="P-loop containing nucleotide triphosphate hydrolases"/>
    <property type="match status" value="1"/>
</dbReference>